<dbReference type="Gene3D" id="3.40.50.410">
    <property type="entry name" value="von Willebrand factor, type A domain"/>
    <property type="match status" value="1"/>
</dbReference>
<organism evidence="2 3">
    <name type="scientific">Stichopus japonicus</name>
    <name type="common">Sea cucumber</name>
    <dbReference type="NCBI Taxonomy" id="307972"/>
    <lineage>
        <taxon>Eukaryota</taxon>
        <taxon>Metazoa</taxon>
        <taxon>Echinodermata</taxon>
        <taxon>Eleutherozoa</taxon>
        <taxon>Echinozoa</taxon>
        <taxon>Holothuroidea</taxon>
        <taxon>Aspidochirotacea</taxon>
        <taxon>Aspidochirotida</taxon>
        <taxon>Stichopodidae</taxon>
        <taxon>Apostichopus</taxon>
    </lineage>
</organism>
<keyword evidence="1" id="KW-0812">Transmembrane</keyword>
<protein>
    <submittedName>
        <fullName evidence="2">Putative calcium-activated chloride channel regulator 1-like</fullName>
    </submittedName>
</protein>
<dbReference type="NCBIfam" id="NF041940">
    <property type="entry name" value="choice_anch_X"/>
    <property type="match status" value="1"/>
</dbReference>
<keyword evidence="3" id="KW-1185">Reference proteome</keyword>
<accession>A0A2G8LLU4</accession>
<sequence length="659" mass="71255">MNRCCSRAMRCNMIRSDLSQILTAEGDPGGSKILLMTDGEDGEPDHTSYMKVAYISNKVIIDAVAISNAAEPNLVDLASSTGGRFYLQTDNRNSTGVRDALSANSGGASDFETRVELQSVVVAFEVDDESFRRSVYIDATIGRLTIFDFTNYHPNPSSGAAVHITVTSPSGVTFDRSSTYYEDDLAFKKVVIRIPDIAEPGAWEYYIQNQDTTVAHDVIVSVSSFPSQEGVDPIIVSSFLSGSPSGIVNNKPMVAYAEVRQRFYPVVGATVIATVETPSGVPVELQLYDNGAGADVTKNDGIYSRYFTQLSGVGFYGFKIRVENNGEATVLRPRTSSRFSATGIYVDPELLLSGNITESLGNISIALPGTPIPEIVGVPAPNFTRGVSGGASSVSETPPEWNPFTDTFAPNKITDLAVLNTSFSLGTVAITFTAPGDDFDFGNAHHYVISWANSSKELRNKSSTTNEIYQIDVLHGNLSSPAPYGDEEIMIIQVATIPQHLETYSVVLGLYAVDESGNEGDMSNIAKMTFRQEIPTPEPVQTTVRLKTTTSIDKVSYTTTNVALKPTTKTEQKMTTSKMAATIAKKTQKVATTPYENGKTDNMFNNMAAIALSLVVISMLVLGLILLACYGHSRNKARRDRSLKVVPKDVNVDVVISKV</sequence>
<gene>
    <name evidence="2" type="ORF">BSL78_01862</name>
</gene>
<dbReference type="InterPro" id="IPR036465">
    <property type="entry name" value="vWFA_dom_sf"/>
</dbReference>
<dbReference type="EMBL" id="MRZV01000038">
    <property type="protein sequence ID" value="PIK61219.1"/>
    <property type="molecule type" value="Genomic_DNA"/>
</dbReference>
<dbReference type="Proteomes" id="UP000230750">
    <property type="component" value="Unassembled WGS sequence"/>
</dbReference>
<evidence type="ECO:0000313" key="2">
    <source>
        <dbReference type="EMBL" id="PIK61219.1"/>
    </source>
</evidence>
<dbReference type="AlphaFoldDB" id="A0A2G8LLU4"/>
<reference evidence="2 3" key="1">
    <citation type="journal article" date="2017" name="PLoS Biol.">
        <title>The sea cucumber genome provides insights into morphological evolution and visceral regeneration.</title>
        <authorList>
            <person name="Zhang X."/>
            <person name="Sun L."/>
            <person name="Yuan J."/>
            <person name="Sun Y."/>
            <person name="Gao Y."/>
            <person name="Zhang L."/>
            <person name="Li S."/>
            <person name="Dai H."/>
            <person name="Hamel J.F."/>
            <person name="Liu C."/>
            <person name="Yu Y."/>
            <person name="Liu S."/>
            <person name="Lin W."/>
            <person name="Guo K."/>
            <person name="Jin S."/>
            <person name="Xu P."/>
            <person name="Storey K.B."/>
            <person name="Huan P."/>
            <person name="Zhang T."/>
            <person name="Zhou Y."/>
            <person name="Zhang J."/>
            <person name="Lin C."/>
            <person name="Li X."/>
            <person name="Xing L."/>
            <person name="Huo D."/>
            <person name="Sun M."/>
            <person name="Wang L."/>
            <person name="Mercier A."/>
            <person name="Li F."/>
            <person name="Yang H."/>
            <person name="Xiang J."/>
        </authorList>
    </citation>
    <scope>NUCLEOTIDE SEQUENCE [LARGE SCALE GENOMIC DNA]</scope>
    <source>
        <strain evidence="2">Shaxun</strain>
        <tissue evidence="2">Muscle</tissue>
    </source>
</reference>
<comment type="caution">
    <text evidence="2">The sequence shown here is derived from an EMBL/GenBank/DDBJ whole genome shotgun (WGS) entry which is preliminary data.</text>
</comment>
<name>A0A2G8LLU4_STIJA</name>
<proteinExistence type="predicted"/>
<evidence type="ECO:0000256" key="1">
    <source>
        <dbReference type="SAM" id="Phobius"/>
    </source>
</evidence>
<dbReference type="OrthoDB" id="687730at2759"/>
<dbReference type="STRING" id="307972.A0A2G8LLU4"/>
<dbReference type="SUPFAM" id="SSF53300">
    <property type="entry name" value="vWA-like"/>
    <property type="match status" value="1"/>
</dbReference>
<keyword evidence="1" id="KW-1133">Transmembrane helix</keyword>
<evidence type="ECO:0000313" key="3">
    <source>
        <dbReference type="Proteomes" id="UP000230750"/>
    </source>
</evidence>
<keyword evidence="1" id="KW-0472">Membrane</keyword>
<feature type="transmembrane region" description="Helical" evidence="1">
    <location>
        <begin position="607"/>
        <end position="631"/>
    </location>
</feature>